<reference evidence="1" key="1">
    <citation type="journal article" date="2015" name="Nature">
        <title>Complex archaea that bridge the gap between prokaryotes and eukaryotes.</title>
        <authorList>
            <person name="Spang A."/>
            <person name="Saw J.H."/>
            <person name="Jorgensen S.L."/>
            <person name="Zaremba-Niedzwiedzka K."/>
            <person name="Martijn J."/>
            <person name="Lind A.E."/>
            <person name="van Eijk R."/>
            <person name="Schleper C."/>
            <person name="Guy L."/>
            <person name="Ettema T.J."/>
        </authorList>
    </citation>
    <scope>NUCLEOTIDE SEQUENCE</scope>
</reference>
<dbReference type="EMBL" id="LAZR01007573">
    <property type="protein sequence ID" value="KKM84392.1"/>
    <property type="molecule type" value="Genomic_DNA"/>
</dbReference>
<accession>A0A0F9NSY9</accession>
<protein>
    <submittedName>
        <fullName evidence="1">Uncharacterized protein</fullName>
    </submittedName>
</protein>
<name>A0A0F9NSY9_9ZZZZ</name>
<organism evidence="1">
    <name type="scientific">marine sediment metagenome</name>
    <dbReference type="NCBI Taxonomy" id="412755"/>
    <lineage>
        <taxon>unclassified sequences</taxon>
        <taxon>metagenomes</taxon>
        <taxon>ecological metagenomes</taxon>
    </lineage>
</organism>
<proteinExistence type="predicted"/>
<gene>
    <name evidence="1" type="ORF">LCGC14_1299530</name>
</gene>
<comment type="caution">
    <text evidence="1">The sequence shown here is derived from an EMBL/GenBank/DDBJ whole genome shotgun (WGS) entry which is preliminary data.</text>
</comment>
<dbReference type="AlphaFoldDB" id="A0A0F9NSY9"/>
<sequence>MNKLEPLLLYCSCKVRATHALEILLGNGIKASIPLCPEHCKNLKLKVELGGLPTYKDVLNVEIVEWPPKKGEICEEPFSVGCPKCESITTLEPKAFSVTVEGLKPSFICPHCEFHGWMRS</sequence>
<evidence type="ECO:0000313" key="1">
    <source>
        <dbReference type="EMBL" id="KKM84392.1"/>
    </source>
</evidence>